<gene>
    <name evidence="1" type="ORF">SAMN06265338_101750</name>
</gene>
<reference evidence="2" key="1">
    <citation type="submission" date="2017-06" db="EMBL/GenBank/DDBJ databases">
        <authorList>
            <person name="Varghese N."/>
            <person name="Submissions S."/>
        </authorList>
    </citation>
    <scope>NUCLEOTIDE SEQUENCE [LARGE SCALE GENOMIC DNA]</scope>
    <source>
        <strain evidence="2">DSM 137</strain>
    </source>
</reference>
<name>A0A212QLT6_RHOAC</name>
<sequence length="170" mass="18733">MTNIVPFSSFTPFSTTTIVVPRAGARPLTVEKARPRAAAPKTGRFGLAAEPRPIARKIEVKAPPPPPAAQLYVHNGQNYVRSDVFEQWLDEAARRVIAQKPGRMSGGYAMEIVAPRTARTRHFGVMERPLIELLSRCRVITYGQSPDRFSVSYGGLGRELTLTVTEFVAP</sequence>
<keyword evidence="2" id="KW-1185">Reference proteome</keyword>
<dbReference type="AlphaFoldDB" id="A0A212QLT6"/>
<evidence type="ECO:0000313" key="1">
    <source>
        <dbReference type="EMBL" id="SNB60191.1"/>
    </source>
</evidence>
<organism evidence="1 2">
    <name type="scientific">Rhodoblastus acidophilus</name>
    <name type="common">Rhodopseudomonas acidophila</name>
    <dbReference type="NCBI Taxonomy" id="1074"/>
    <lineage>
        <taxon>Bacteria</taxon>
        <taxon>Pseudomonadati</taxon>
        <taxon>Pseudomonadota</taxon>
        <taxon>Alphaproteobacteria</taxon>
        <taxon>Hyphomicrobiales</taxon>
        <taxon>Rhodoblastaceae</taxon>
        <taxon>Rhodoblastus</taxon>
    </lineage>
</organism>
<evidence type="ECO:0000313" key="2">
    <source>
        <dbReference type="Proteomes" id="UP000198418"/>
    </source>
</evidence>
<dbReference type="EMBL" id="FYDG01000001">
    <property type="protein sequence ID" value="SNB60191.1"/>
    <property type="molecule type" value="Genomic_DNA"/>
</dbReference>
<protein>
    <submittedName>
        <fullName evidence="1">Uncharacterized protein</fullName>
    </submittedName>
</protein>
<proteinExistence type="predicted"/>
<accession>A0A212QLT6</accession>
<dbReference type="Proteomes" id="UP000198418">
    <property type="component" value="Unassembled WGS sequence"/>
</dbReference>